<reference evidence="2" key="1">
    <citation type="submission" date="2007-04" db="EMBL/GenBank/DDBJ databases">
        <title>Annotation of Pediculus humanus corporis strain USDA.</title>
        <authorList>
            <person name="Kirkness E."/>
            <person name="Hannick L."/>
            <person name="Hass B."/>
            <person name="Bruggner R."/>
            <person name="Lawson D."/>
            <person name="Bidwell S."/>
            <person name="Joardar V."/>
            <person name="Caler E."/>
            <person name="Walenz B."/>
            <person name="Inman J."/>
            <person name="Schobel S."/>
            <person name="Galinsky K."/>
            <person name="Amedeo P."/>
            <person name="Strausberg R."/>
        </authorList>
    </citation>
    <scope>NUCLEOTIDE SEQUENCE</scope>
    <source>
        <strain evidence="2">USDA</strain>
    </source>
</reference>
<dbReference type="EMBL" id="AAZO01003865">
    <property type="status" value="NOT_ANNOTATED_CDS"/>
    <property type="molecule type" value="Genomic_DNA"/>
</dbReference>
<reference evidence="3" key="3">
    <citation type="submission" date="2020-05" db="UniProtKB">
        <authorList>
            <consortium name="EnsemblMetazoa"/>
        </authorList>
    </citation>
    <scope>IDENTIFICATION</scope>
    <source>
        <strain evidence="3">USDA</strain>
    </source>
</reference>
<dbReference type="CTD" id="8236311"/>
<proteinExistence type="predicted"/>
<dbReference type="OrthoDB" id="8121857at2759"/>
<dbReference type="HOGENOM" id="CLU_2797023_0_0_1"/>
<evidence type="ECO:0000313" key="3">
    <source>
        <dbReference type="EnsemblMetazoa" id="PHUM332540-PA"/>
    </source>
</evidence>
<dbReference type="eggNOG" id="ENOG502TBMG">
    <property type="taxonomic scope" value="Eukaryota"/>
</dbReference>
<protein>
    <submittedName>
        <fullName evidence="2 3">Uncharacterized protein</fullName>
    </submittedName>
</protein>
<evidence type="ECO:0000313" key="2">
    <source>
        <dbReference type="EMBL" id="EEB14857.1"/>
    </source>
</evidence>
<dbReference type="AlphaFoldDB" id="E0VNA1"/>
<sequence>MSDSLFSSPAKSLGDRSVGDPNSLTDSEITESESEVFELTSEVPGIPDQTVVDGWVKFRDNKRPRSMQ</sequence>
<feature type="compositionally biased region" description="Polar residues" evidence="1">
    <location>
        <begin position="1"/>
        <end position="10"/>
    </location>
</feature>
<name>E0VNA1_PEDHC</name>
<organism>
    <name type="scientific">Pediculus humanus subsp. corporis</name>
    <name type="common">Body louse</name>
    <dbReference type="NCBI Taxonomy" id="121224"/>
    <lineage>
        <taxon>Eukaryota</taxon>
        <taxon>Metazoa</taxon>
        <taxon>Ecdysozoa</taxon>
        <taxon>Arthropoda</taxon>
        <taxon>Hexapoda</taxon>
        <taxon>Insecta</taxon>
        <taxon>Pterygota</taxon>
        <taxon>Neoptera</taxon>
        <taxon>Paraneoptera</taxon>
        <taxon>Psocodea</taxon>
        <taxon>Troctomorpha</taxon>
        <taxon>Phthiraptera</taxon>
        <taxon>Anoplura</taxon>
        <taxon>Pediculidae</taxon>
        <taxon>Pediculus</taxon>
    </lineage>
</organism>
<dbReference type="GeneID" id="8236311"/>
<feature type="region of interest" description="Disordered" evidence="1">
    <location>
        <begin position="1"/>
        <end position="43"/>
    </location>
</feature>
<dbReference type="KEGG" id="phu:Phum_PHUM332540"/>
<dbReference type="EnsemblMetazoa" id="PHUM332540-RA">
    <property type="protein sequence ID" value="PHUM332540-PA"/>
    <property type="gene ID" value="PHUM332540"/>
</dbReference>
<evidence type="ECO:0000256" key="1">
    <source>
        <dbReference type="SAM" id="MobiDB-lite"/>
    </source>
</evidence>
<keyword evidence="4" id="KW-1185">Reference proteome</keyword>
<dbReference type="InParanoid" id="E0VNA1"/>
<dbReference type="Proteomes" id="UP000009046">
    <property type="component" value="Unassembled WGS sequence"/>
</dbReference>
<reference evidence="2" key="2">
    <citation type="submission" date="2007-04" db="EMBL/GenBank/DDBJ databases">
        <title>The genome of the human body louse.</title>
        <authorList>
            <consortium name="The Human Body Louse Genome Consortium"/>
            <person name="Kirkness E."/>
            <person name="Walenz B."/>
            <person name="Hass B."/>
            <person name="Bruggner R."/>
            <person name="Strausberg R."/>
        </authorList>
    </citation>
    <scope>NUCLEOTIDE SEQUENCE</scope>
    <source>
        <strain evidence="2">USDA</strain>
    </source>
</reference>
<accession>E0VNA1</accession>
<evidence type="ECO:0000313" key="4">
    <source>
        <dbReference type="Proteomes" id="UP000009046"/>
    </source>
</evidence>
<dbReference type="EMBL" id="DS235335">
    <property type="protein sequence ID" value="EEB14857.1"/>
    <property type="molecule type" value="Genomic_DNA"/>
</dbReference>
<dbReference type="RefSeq" id="XP_002427595.1">
    <property type="nucleotide sequence ID" value="XM_002427550.1"/>
</dbReference>
<dbReference type="VEuPathDB" id="VectorBase:PHUM332540"/>
<gene>
    <name evidence="3" type="primary">8236311</name>
    <name evidence="2" type="ORF">Phum_PHUM332540</name>
</gene>